<evidence type="ECO:0000313" key="2">
    <source>
        <dbReference type="Proteomes" id="UP000007735"/>
    </source>
</evidence>
<dbReference type="HOGENOM" id="CLU_2024857_0_0_5"/>
<geneLocation type="plasmid" evidence="1 2">
    <name>pSfHH103c</name>
</geneLocation>
<evidence type="ECO:0000313" key="1">
    <source>
        <dbReference type="EMBL" id="CCE98561.1"/>
    </source>
</evidence>
<name>G9ABY2_SINF1</name>
<gene>
    <name evidence="1" type="ordered locus">SFHH103_04071</name>
</gene>
<reference evidence="1 2" key="1">
    <citation type="journal article" date="2012" name="J. Bacteriol.">
        <title>Genome sequence of the soybean symbiont Sinorhizobium fredii HH103.</title>
        <authorList>
            <person name="Weidner S."/>
            <person name="Becker A."/>
            <person name="Bonilla I."/>
            <person name="Jaenicke S."/>
            <person name="Lloret J."/>
            <person name="Margaret I."/>
            <person name="Puhler A."/>
            <person name="Ruiz-Sainz J.E."/>
            <person name="Schneiker-Bekel S."/>
            <person name="Szczepanowski R."/>
            <person name="Vinardell J.M."/>
            <person name="Zehner S."/>
            <person name="Gottfert M."/>
        </authorList>
    </citation>
    <scope>NUCLEOTIDE SEQUENCE [LARGE SCALE GENOMIC DNA]</scope>
    <source>
        <strain evidence="1 2">HH103</strain>
        <plasmid evidence="2">pSfHH103c</plasmid>
    </source>
</reference>
<dbReference type="KEGG" id="sfh:SFHH103_04071"/>
<dbReference type="EMBL" id="HE616893">
    <property type="protein sequence ID" value="CCE98561.1"/>
    <property type="molecule type" value="Genomic_DNA"/>
</dbReference>
<organism evidence="1 2">
    <name type="scientific">Sinorhizobium fredii (strain HH103)</name>
    <dbReference type="NCBI Taxonomy" id="1117943"/>
    <lineage>
        <taxon>Bacteria</taxon>
        <taxon>Pseudomonadati</taxon>
        <taxon>Pseudomonadota</taxon>
        <taxon>Alphaproteobacteria</taxon>
        <taxon>Hyphomicrobiales</taxon>
        <taxon>Rhizobiaceae</taxon>
        <taxon>Sinorhizobium/Ensifer group</taxon>
        <taxon>Sinorhizobium</taxon>
    </lineage>
</organism>
<dbReference type="Proteomes" id="UP000007735">
    <property type="component" value="Plasmid pSfHH103c"/>
</dbReference>
<keyword evidence="1" id="KW-0614">Plasmid</keyword>
<protein>
    <submittedName>
        <fullName evidence="1">Uncharacterized protein</fullName>
    </submittedName>
</protein>
<dbReference type="AlphaFoldDB" id="G9ABY2"/>
<accession>G9ABY2</accession>
<sequence>MNVRFYCVPFLDNLLNCKPFFKRAAKGASKEYCRRVRILSNITFKILKYAGNEFEVAHFVGNLASHINPKIYRHLSMLNHILGTHLSCTNFNIQGNEVQETPHTIIIGHKVQFAFVTQYGII</sequence>
<proteinExistence type="predicted"/>